<keyword evidence="2" id="KW-0472">Membrane</keyword>
<feature type="domain" description="Rhodopsin" evidence="3">
    <location>
        <begin position="48"/>
        <end position="281"/>
    </location>
</feature>
<reference evidence="4 5" key="1">
    <citation type="submission" date="2016-10" db="EMBL/GenBank/DDBJ databases">
        <title>The genome sequence of Colletotrichum fioriniae PJ7.</title>
        <authorList>
            <person name="Baroncelli R."/>
        </authorList>
    </citation>
    <scope>NUCLEOTIDE SEQUENCE [LARGE SCALE GENOMIC DNA]</scope>
    <source>
        <strain evidence="4">Col 31</strain>
    </source>
</reference>
<sequence length="404" mass="43814">MSMDQPSMAVDIQPDPPFYALTEDDQAALVVVASLIFLVYAIVGISLKLIIRLNITSLKSHDVILLVATGLLLSQTVCIIIACNHGLGHHQDIVEPHDLEAFHKFFYASSILAIAIVASTKISLCLLIHSINNHGRLNLANKVLFGAIVAWGISGITMTAFQCSLPQPWLATAGKKCPGREDIFLYNGVMDIFTDVCLCLLPVAMMWKVQTALKRKTMVVALFITRIIIPIITIPRLIHTNIMVTDYTDTTWNAVHHIIWLQVSLGMSILTACIPSLKGVIDSLLGATSVAAIQAPYHLSLSGKDGGRLQPTTWPIDSGSNTRPGSHLASGAGDSRIARAGLARVPEWSVGRKVHGYAEKVAFGRSESVRKLTEDGEFGASSDERRRSSSQEGSMKSAEADLRL</sequence>
<dbReference type="InterPro" id="IPR049326">
    <property type="entry name" value="Rhodopsin_dom_fungi"/>
</dbReference>
<protein>
    <recommendedName>
        <fullName evidence="3">Rhodopsin domain-containing protein</fullName>
    </recommendedName>
</protein>
<organism evidence="4 5">
    <name type="scientific">Colletotrichum melonis</name>
    <dbReference type="NCBI Taxonomy" id="1209925"/>
    <lineage>
        <taxon>Eukaryota</taxon>
        <taxon>Fungi</taxon>
        <taxon>Dikarya</taxon>
        <taxon>Ascomycota</taxon>
        <taxon>Pezizomycotina</taxon>
        <taxon>Sordariomycetes</taxon>
        <taxon>Hypocreomycetidae</taxon>
        <taxon>Glomerellales</taxon>
        <taxon>Glomerellaceae</taxon>
        <taxon>Colletotrichum</taxon>
        <taxon>Colletotrichum acutatum species complex</taxon>
    </lineage>
</organism>
<evidence type="ECO:0000256" key="1">
    <source>
        <dbReference type="SAM" id="MobiDB-lite"/>
    </source>
</evidence>
<dbReference type="Pfam" id="PF20684">
    <property type="entry name" value="Fung_rhodopsin"/>
    <property type="match status" value="1"/>
</dbReference>
<feature type="region of interest" description="Disordered" evidence="1">
    <location>
        <begin position="372"/>
        <end position="404"/>
    </location>
</feature>
<feature type="transmembrane region" description="Helical" evidence="2">
    <location>
        <begin position="63"/>
        <end position="87"/>
    </location>
</feature>
<dbReference type="EMBL" id="MLGG01000004">
    <property type="protein sequence ID" value="KAK1465677.1"/>
    <property type="molecule type" value="Genomic_DNA"/>
</dbReference>
<feature type="compositionally biased region" description="Polar residues" evidence="1">
    <location>
        <begin position="310"/>
        <end position="324"/>
    </location>
</feature>
<gene>
    <name evidence="4" type="ORF">CMEL01_11669</name>
</gene>
<dbReference type="AlphaFoldDB" id="A0AAI9UZ53"/>
<keyword evidence="2" id="KW-0812">Transmembrane</keyword>
<dbReference type="PANTHER" id="PTHR38794:SF3">
    <property type="entry name" value="INTEGRAL MEMBRANE PROTEIN"/>
    <property type="match status" value="1"/>
</dbReference>
<feature type="transmembrane region" description="Helical" evidence="2">
    <location>
        <begin position="27"/>
        <end position="51"/>
    </location>
</feature>
<evidence type="ECO:0000256" key="2">
    <source>
        <dbReference type="SAM" id="Phobius"/>
    </source>
</evidence>
<keyword evidence="5" id="KW-1185">Reference proteome</keyword>
<proteinExistence type="predicted"/>
<dbReference type="Proteomes" id="UP001239795">
    <property type="component" value="Unassembled WGS sequence"/>
</dbReference>
<feature type="transmembrane region" description="Helical" evidence="2">
    <location>
        <begin position="258"/>
        <end position="277"/>
    </location>
</feature>
<name>A0AAI9UZ53_9PEZI</name>
<feature type="transmembrane region" description="Helical" evidence="2">
    <location>
        <begin position="183"/>
        <end position="207"/>
    </location>
</feature>
<keyword evidence="2" id="KW-1133">Transmembrane helix</keyword>
<feature type="region of interest" description="Disordered" evidence="1">
    <location>
        <begin position="304"/>
        <end position="332"/>
    </location>
</feature>
<evidence type="ECO:0000313" key="4">
    <source>
        <dbReference type="EMBL" id="KAK1465677.1"/>
    </source>
</evidence>
<dbReference type="PANTHER" id="PTHR38794">
    <property type="entry name" value="INTEGRAL MEMBRANE PROTEIN"/>
    <property type="match status" value="1"/>
</dbReference>
<feature type="transmembrane region" description="Helical" evidence="2">
    <location>
        <begin position="219"/>
        <end position="238"/>
    </location>
</feature>
<evidence type="ECO:0000313" key="5">
    <source>
        <dbReference type="Proteomes" id="UP001239795"/>
    </source>
</evidence>
<evidence type="ECO:0000259" key="3">
    <source>
        <dbReference type="Pfam" id="PF20684"/>
    </source>
</evidence>
<feature type="transmembrane region" description="Helical" evidence="2">
    <location>
        <begin position="107"/>
        <end position="131"/>
    </location>
</feature>
<comment type="caution">
    <text evidence="4">The sequence shown here is derived from an EMBL/GenBank/DDBJ whole genome shotgun (WGS) entry which is preliminary data.</text>
</comment>
<accession>A0AAI9UZ53</accession>
<feature type="transmembrane region" description="Helical" evidence="2">
    <location>
        <begin position="143"/>
        <end position="163"/>
    </location>
</feature>